<dbReference type="SUPFAM" id="SSF81321">
    <property type="entry name" value="Family A G protein-coupled receptor-like"/>
    <property type="match status" value="1"/>
</dbReference>
<dbReference type="GO" id="GO:0042277">
    <property type="term" value="F:peptide binding"/>
    <property type="evidence" value="ECO:0007669"/>
    <property type="project" value="TreeGrafter"/>
</dbReference>
<dbReference type="GO" id="GO:0043005">
    <property type="term" value="C:neuron projection"/>
    <property type="evidence" value="ECO:0007669"/>
    <property type="project" value="TreeGrafter"/>
</dbReference>
<dbReference type="GO" id="GO:0004930">
    <property type="term" value="F:G protein-coupled receptor activity"/>
    <property type="evidence" value="ECO:0007669"/>
    <property type="project" value="UniProtKB-KW"/>
</dbReference>
<feature type="transmembrane region" description="Helical" evidence="11">
    <location>
        <begin position="56"/>
        <end position="82"/>
    </location>
</feature>
<evidence type="ECO:0000313" key="14">
    <source>
        <dbReference type="Proteomes" id="UP000192247"/>
    </source>
</evidence>
<keyword evidence="6" id="KW-0297">G-protein coupled receptor</keyword>
<evidence type="ECO:0000256" key="8">
    <source>
        <dbReference type="ARBA" id="ARBA00023170"/>
    </source>
</evidence>
<dbReference type="Proteomes" id="UP000192247">
    <property type="component" value="Unassembled WGS sequence"/>
</dbReference>
<comment type="similarity">
    <text evidence="2">Belongs to the G-protein coupled receptor 1 family.</text>
</comment>
<dbReference type="InParanoid" id="A0A1V9XS81"/>
<keyword evidence="3" id="KW-1003">Cell membrane</keyword>
<evidence type="ECO:0000256" key="4">
    <source>
        <dbReference type="ARBA" id="ARBA00022692"/>
    </source>
</evidence>
<keyword evidence="7 11" id="KW-0472">Membrane</keyword>
<evidence type="ECO:0000259" key="12">
    <source>
        <dbReference type="PROSITE" id="PS50262"/>
    </source>
</evidence>
<dbReference type="PRINTS" id="PR00237">
    <property type="entry name" value="GPCRRHODOPSN"/>
</dbReference>
<evidence type="ECO:0000256" key="6">
    <source>
        <dbReference type="ARBA" id="ARBA00023040"/>
    </source>
</evidence>
<comment type="subcellular location">
    <subcellularLocation>
        <location evidence="1">Cell membrane</location>
        <topology evidence="1">Multi-pass membrane protein</topology>
    </subcellularLocation>
</comment>
<dbReference type="AlphaFoldDB" id="A0A1V9XS81"/>
<proteinExistence type="inferred from homology"/>
<gene>
    <name evidence="13" type="ORF">BIW11_07868</name>
</gene>
<keyword evidence="4 11" id="KW-0812">Transmembrane</keyword>
<organism evidence="13 14">
    <name type="scientific">Tropilaelaps mercedesae</name>
    <dbReference type="NCBI Taxonomy" id="418985"/>
    <lineage>
        <taxon>Eukaryota</taxon>
        <taxon>Metazoa</taxon>
        <taxon>Ecdysozoa</taxon>
        <taxon>Arthropoda</taxon>
        <taxon>Chelicerata</taxon>
        <taxon>Arachnida</taxon>
        <taxon>Acari</taxon>
        <taxon>Parasitiformes</taxon>
        <taxon>Mesostigmata</taxon>
        <taxon>Gamasina</taxon>
        <taxon>Dermanyssoidea</taxon>
        <taxon>Laelapidae</taxon>
        <taxon>Tropilaelaps</taxon>
    </lineage>
</organism>
<protein>
    <submittedName>
        <fullName evidence="13">Somatostatin receptor type 2-like</fullName>
    </submittedName>
</protein>
<dbReference type="GO" id="GO:0005886">
    <property type="term" value="C:plasma membrane"/>
    <property type="evidence" value="ECO:0007669"/>
    <property type="project" value="UniProtKB-SubCell"/>
</dbReference>
<sequence>VGPKTKSKNKKRSHRKVTYLVLTVITCYIFCWLPYWVGQIIIILRPPSSNAQRSQFQVAVFLLSGCLAYANSAINPVLYAFLSDNFKKSFAKAFTCASKKDVNAQLHVENSVFPGGRTRGGSTRGPNGGSGANGGTRNGGTVPGALPGGVNQLGAGLLTVNKNCGLTITTGPEFDASTNCTRSDHCGHNGESGNDNSKCVEEEKTPLKSSSECV</sequence>
<feature type="non-terminal residue" evidence="13">
    <location>
        <position position="1"/>
    </location>
</feature>
<evidence type="ECO:0000256" key="9">
    <source>
        <dbReference type="ARBA" id="ARBA00023224"/>
    </source>
</evidence>
<feature type="transmembrane region" description="Helical" evidence="11">
    <location>
        <begin position="20"/>
        <end position="44"/>
    </location>
</feature>
<dbReference type="InterPro" id="IPR000276">
    <property type="entry name" value="GPCR_Rhodpsn"/>
</dbReference>
<accession>A0A1V9XS81</accession>
<reference evidence="13 14" key="1">
    <citation type="journal article" date="2017" name="Gigascience">
        <title>Draft genome of the honey bee ectoparasitic mite, Tropilaelaps mercedesae, is shaped by the parasitic life history.</title>
        <authorList>
            <person name="Dong X."/>
            <person name="Armstrong S.D."/>
            <person name="Xia D."/>
            <person name="Makepeace B.L."/>
            <person name="Darby A.C."/>
            <person name="Kadowaki T."/>
        </authorList>
    </citation>
    <scope>NUCLEOTIDE SEQUENCE [LARGE SCALE GENOMIC DNA]</scope>
    <source>
        <strain evidence="13">Wuxi-XJTLU</strain>
    </source>
</reference>
<feature type="domain" description="G-protein coupled receptors family 1 profile" evidence="12">
    <location>
        <begin position="1"/>
        <end position="79"/>
    </location>
</feature>
<evidence type="ECO:0000256" key="1">
    <source>
        <dbReference type="ARBA" id="ARBA00004651"/>
    </source>
</evidence>
<dbReference type="PROSITE" id="PS50262">
    <property type="entry name" value="G_PROTEIN_RECEP_F1_2"/>
    <property type="match status" value="1"/>
</dbReference>
<dbReference type="Gene3D" id="1.20.1070.10">
    <property type="entry name" value="Rhodopsin 7-helix transmembrane proteins"/>
    <property type="match status" value="1"/>
</dbReference>
<dbReference type="EMBL" id="MNPL01005021">
    <property type="protein sequence ID" value="OQR76293.1"/>
    <property type="molecule type" value="Genomic_DNA"/>
</dbReference>
<evidence type="ECO:0000256" key="10">
    <source>
        <dbReference type="SAM" id="MobiDB-lite"/>
    </source>
</evidence>
<evidence type="ECO:0000256" key="7">
    <source>
        <dbReference type="ARBA" id="ARBA00023136"/>
    </source>
</evidence>
<keyword evidence="8 13" id="KW-0675">Receptor</keyword>
<evidence type="ECO:0000256" key="5">
    <source>
        <dbReference type="ARBA" id="ARBA00022989"/>
    </source>
</evidence>
<feature type="region of interest" description="Disordered" evidence="10">
    <location>
        <begin position="113"/>
        <end position="146"/>
    </location>
</feature>
<evidence type="ECO:0000256" key="2">
    <source>
        <dbReference type="ARBA" id="ARBA00010663"/>
    </source>
</evidence>
<dbReference type="STRING" id="418985.A0A1V9XS81"/>
<keyword evidence="9" id="KW-0807">Transducer</keyword>
<dbReference type="InterPro" id="IPR017452">
    <property type="entry name" value="GPCR_Rhodpsn_7TM"/>
</dbReference>
<evidence type="ECO:0000313" key="13">
    <source>
        <dbReference type="EMBL" id="OQR76293.1"/>
    </source>
</evidence>
<dbReference type="Pfam" id="PF00001">
    <property type="entry name" value="7tm_1"/>
    <property type="match status" value="1"/>
</dbReference>
<evidence type="ECO:0000256" key="11">
    <source>
        <dbReference type="SAM" id="Phobius"/>
    </source>
</evidence>
<comment type="caution">
    <text evidence="13">The sequence shown here is derived from an EMBL/GenBank/DDBJ whole genome shotgun (WGS) entry which is preliminary data.</text>
</comment>
<evidence type="ECO:0000256" key="3">
    <source>
        <dbReference type="ARBA" id="ARBA00022475"/>
    </source>
</evidence>
<feature type="region of interest" description="Disordered" evidence="10">
    <location>
        <begin position="179"/>
        <end position="214"/>
    </location>
</feature>
<dbReference type="PANTHER" id="PTHR24229:SF40">
    <property type="entry name" value="ALLATOSTATIN C RECEPTOR 1-RELATED"/>
    <property type="match status" value="1"/>
</dbReference>
<feature type="compositionally biased region" description="Gly residues" evidence="10">
    <location>
        <begin position="117"/>
        <end position="142"/>
    </location>
</feature>
<dbReference type="OrthoDB" id="6076970at2759"/>
<keyword evidence="5 11" id="KW-1133">Transmembrane helix</keyword>
<name>A0A1V9XS81_9ACAR</name>
<keyword evidence="14" id="KW-1185">Reference proteome</keyword>
<dbReference type="PANTHER" id="PTHR24229">
    <property type="entry name" value="NEUROPEPTIDES RECEPTOR"/>
    <property type="match status" value="1"/>
</dbReference>